<proteinExistence type="predicted"/>
<comment type="caution">
    <text evidence="3">The sequence shown here is derived from an EMBL/GenBank/DDBJ whole genome shotgun (WGS) entry which is preliminary data.</text>
</comment>
<evidence type="ECO:0000313" key="4">
    <source>
        <dbReference type="Proteomes" id="UP000236527"/>
    </source>
</evidence>
<evidence type="ECO:0000259" key="2">
    <source>
        <dbReference type="Pfam" id="PF07929"/>
    </source>
</evidence>
<feature type="region of interest" description="Disordered" evidence="1">
    <location>
        <begin position="407"/>
        <end position="427"/>
    </location>
</feature>
<feature type="domain" description="Plasmid pRiA4b Orf3-like" evidence="2">
    <location>
        <begin position="293"/>
        <end position="416"/>
    </location>
</feature>
<reference evidence="4" key="1">
    <citation type="journal article" date="2018" name="Genome Announc.">
        <title>Draft Genome Sequence of the Nitrogen-Fixing and Hormogonia-Inducing Cyanobacterium Nostoc cycadae Strain WK-1, Isolated from the Coralloid Roots of Cycas revoluta.</title>
        <authorList>
            <person name="Kanesaki Y."/>
            <person name="Hirose M."/>
            <person name="Hirose Y."/>
            <person name="Fujisawa T."/>
            <person name="Nakamura Y."/>
            <person name="Watanabe S."/>
            <person name="Matsunaga S."/>
            <person name="Uchida H."/>
            <person name="Murakami A."/>
        </authorList>
    </citation>
    <scope>NUCLEOTIDE SEQUENCE [LARGE SCALE GENOMIC DNA]</scope>
    <source>
        <strain evidence="4">WK-1</strain>
    </source>
</reference>
<name>A0A2H6LCJ6_9NOSO</name>
<dbReference type="Pfam" id="PF07929">
    <property type="entry name" value="PRiA4_ORF3"/>
    <property type="match status" value="1"/>
</dbReference>
<dbReference type="Gene3D" id="3.10.290.30">
    <property type="entry name" value="MM3350-like"/>
    <property type="match status" value="1"/>
</dbReference>
<gene>
    <name evidence="3" type="ORF">NCWK1_0659</name>
</gene>
<sequence>MMRRLFSVPNHLREQLPTLTEDKKQILQKQSISQNSPGKILRDFQTVLEFLQPDGVEVSSTYHQFSLKYLQQLNSRLSYPIETNLKRPQQKSYPYIHGLYFVLRTSGLSQVITQGKKTKLILDEQRLKISQGFNPTEQYFTLLESWLIWGESELLGESRDPYRPLFRCCQFWREIPDEGLTINSYQEQDKLVYYPGFHNLSLLHLFGFLDLTLGEAEPAKGWRITTVKRCPWGDAMIGLLSEIYDEIERQPEDEEISLDFRIAFEKLKPYLQQYFPEWEQTLVIANGEFKQAIYTFKVTLLDAWRRIAIPSNLNFDQVAAAVVEAFDFDFEHLYRFIYKDHIHIGRIFEFTHPFVDIPPNTNDFRLGELPIEVGNHLQFTFDLLDEWEFDLQLEKIEPANAKMKKPKILEYHGEPPAQYGEEGDDEE</sequence>
<evidence type="ECO:0000313" key="3">
    <source>
        <dbReference type="EMBL" id="GBE90939.1"/>
    </source>
</evidence>
<evidence type="ECO:0000256" key="1">
    <source>
        <dbReference type="SAM" id="MobiDB-lite"/>
    </source>
</evidence>
<dbReference type="SUPFAM" id="SSF159941">
    <property type="entry name" value="MM3350-like"/>
    <property type="match status" value="1"/>
</dbReference>
<dbReference type="Proteomes" id="UP000236527">
    <property type="component" value="Unassembled WGS sequence"/>
</dbReference>
<dbReference type="AlphaFoldDB" id="A0A2H6LCJ6"/>
<accession>A0A2H6LCJ6</accession>
<dbReference type="InterPro" id="IPR024047">
    <property type="entry name" value="MM3350-like_sf"/>
</dbReference>
<dbReference type="InterPro" id="IPR012912">
    <property type="entry name" value="Plasmid_pRiA4b_Orf3-like"/>
</dbReference>
<dbReference type="RefSeq" id="WP_103123722.1">
    <property type="nucleotide sequence ID" value="NZ_DF978422.1"/>
</dbReference>
<dbReference type="EMBL" id="BDGE01000011">
    <property type="protein sequence ID" value="GBE90939.1"/>
    <property type="molecule type" value="Genomic_DNA"/>
</dbReference>
<keyword evidence="4" id="KW-1185">Reference proteome</keyword>
<protein>
    <submittedName>
        <fullName evidence="3">Plasmid pRiA4b ORF-3 family protein</fullName>
    </submittedName>
</protein>
<organism evidence="3 4">
    <name type="scientific">Nostoc cycadae WK-1</name>
    <dbReference type="NCBI Taxonomy" id="1861711"/>
    <lineage>
        <taxon>Bacteria</taxon>
        <taxon>Bacillati</taxon>
        <taxon>Cyanobacteriota</taxon>
        <taxon>Cyanophyceae</taxon>
        <taxon>Nostocales</taxon>
        <taxon>Nostocaceae</taxon>
        <taxon>Nostoc</taxon>
    </lineage>
</organism>